<evidence type="ECO:0000313" key="2">
    <source>
        <dbReference type="EMBL" id="KJH51463.1"/>
    </source>
</evidence>
<evidence type="ECO:0000313" key="3">
    <source>
        <dbReference type="Proteomes" id="UP000053766"/>
    </source>
</evidence>
<feature type="signal peptide" evidence="1">
    <location>
        <begin position="1"/>
        <end position="25"/>
    </location>
</feature>
<feature type="chain" id="PRO_5002336170" evidence="1">
    <location>
        <begin position="26"/>
        <end position="204"/>
    </location>
</feature>
<gene>
    <name evidence="2" type="ORF">DICVIV_02380</name>
</gene>
<sequence>MKTVNLVIRDVVMLVLVGLVHRCGSAVTDFSVEFERSQCKFADSSQVFRHIFILETGNDNRIYAGAMGKCQPFTNCQILNTNFNHQLEKHNPQRTYQLVVVAHPETTSNTKVPYVISAAYPFPLEANEISYYSKSGKEQAFLTIPLRVESVTIKYAGKEIAKYPIAGDCDDPYSWIPGPGVYWLRNNTWKSIYYYPTILPQILS</sequence>
<organism evidence="2 3">
    <name type="scientific">Dictyocaulus viviparus</name>
    <name type="common">Bovine lungworm</name>
    <dbReference type="NCBI Taxonomy" id="29172"/>
    <lineage>
        <taxon>Eukaryota</taxon>
        <taxon>Metazoa</taxon>
        <taxon>Ecdysozoa</taxon>
        <taxon>Nematoda</taxon>
        <taxon>Chromadorea</taxon>
        <taxon>Rhabditida</taxon>
        <taxon>Rhabditina</taxon>
        <taxon>Rhabditomorpha</taxon>
        <taxon>Strongyloidea</taxon>
        <taxon>Metastrongylidae</taxon>
        <taxon>Dictyocaulus</taxon>
    </lineage>
</organism>
<keyword evidence="1" id="KW-0732">Signal</keyword>
<reference evidence="2 3" key="1">
    <citation type="submission" date="2013-11" db="EMBL/GenBank/DDBJ databases">
        <title>Draft genome of the bovine lungworm Dictyocaulus viviparus.</title>
        <authorList>
            <person name="Mitreva M."/>
        </authorList>
    </citation>
    <scope>NUCLEOTIDE SEQUENCE [LARGE SCALE GENOMIC DNA]</scope>
    <source>
        <strain evidence="2 3">HannoverDv2000</strain>
    </source>
</reference>
<dbReference type="Proteomes" id="UP000053766">
    <property type="component" value="Unassembled WGS sequence"/>
</dbReference>
<accession>A0A0D8Y3L9</accession>
<dbReference type="AlphaFoldDB" id="A0A0D8Y3L9"/>
<reference evidence="3" key="2">
    <citation type="journal article" date="2016" name="Sci. Rep.">
        <title>Dictyocaulus viviparus genome, variome and transcriptome elucidate lungworm biology and support future intervention.</title>
        <authorList>
            <person name="McNulty S.N."/>
            <person name="Strube C."/>
            <person name="Rosa B.A."/>
            <person name="Martin J.C."/>
            <person name="Tyagi R."/>
            <person name="Choi Y.J."/>
            <person name="Wang Q."/>
            <person name="Hallsworth Pepin K."/>
            <person name="Zhang X."/>
            <person name="Ozersky P."/>
            <person name="Wilson R.K."/>
            <person name="Sternberg P.W."/>
            <person name="Gasser R.B."/>
            <person name="Mitreva M."/>
        </authorList>
    </citation>
    <scope>NUCLEOTIDE SEQUENCE [LARGE SCALE GENOMIC DNA]</scope>
    <source>
        <strain evidence="3">HannoverDv2000</strain>
    </source>
</reference>
<dbReference type="EMBL" id="KN716183">
    <property type="protein sequence ID" value="KJH51463.1"/>
    <property type="molecule type" value="Genomic_DNA"/>
</dbReference>
<name>A0A0D8Y3L9_DICVI</name>
<evidence type="ECO:0000256" key="1">
    <source>
        <dbReference type="SAM" id="SignalP"/>
    </source>
</evidence>
<proteinExistence type="predicted"/>
<protein>
    <submittedName>
        <fullName evidence="2">Uncharacterized protein</fullName>
    </submittedName>
</protein>
<keyword evidence="3" id="KW-1185">Reference proteome</keyword>